<dbReference type="KEGG" id="ade:Adeh_2300"/>
<evidence type="ECO:0000313" key="2">
    <source>
        <dbReference type="Proteomes" id="UP000001935"/>
    </source>
</evidence>
<dbReference type="PROSITE" id="PS51257">
    <property type="entry name" value="PROKAR_LIPOPROTEIN"/>
    <property type="match status" value="1"/>
</dbReference>
<organism evidence="1 2">
    <name type="scientific">Anaeromyxobacter dehalogenans (strain 2CP-C)</name>
    <dbReference type="NCBI Taxonomy" id="290397"/>
    <lineage>
        <taxon>Bacteria</taxon>
        <taxon>Pseudomonadati</taxon>
        <taxon>Myxococcota</taxon>
        <taxon>Myxococcia</taxon>
        <taxon>Myxococcales</taxon>
        <taxon>Cystobacterineae</taxon>
        <taxon>Anaeromyxobacteraceae</taxon>
        <taxon>Anaeromyxobacter</taxon>
    </lineage>
</organism>
<dbReference type="EMBL" id="CP000251">
    <property type="protein sequence ID" value="ABC82070.1"/>
    <property type="molecule type" value="Genomic_DNA"/>
</dbReference>
<dbReference type="Proteomes" id="UP000001935">
    <property type="component" value="Chromosome"/>
</dbReference>
<accession>Q2IK92</accession>
<sequence>MDRIAIALGFGLLLSGCSWTQRVRPVRAGEVLELQSAVVPAPAGPGWEVSRSFDVPDRQFELVHSVHGHAPDERIAVSERDGTTPLPAREDVLAQLSAQARRQLADPAATIEEIDVSLPAALGDTAVVVAIRAEETAARPGLLERRAFHSAFVAFVPPAAPDRTCAVEYAARGRADAPKDGFAEPWRALVQGIELRPASAANVAAAARADDFPKQFEPGLARRSLTLPAGGFQWYLERDRLLAPGGFTGSWGLAAGITDHLELGTPGFFQLSFGEAEALHRPELGVGAGLLGAEHDAERGTVWSYGVTAAARKRLAPDVALLGRIAASGAHESRTGRDRPGGAAGAEIVWDVSEFATLGVEAGWVTVPSPRAREIRVWVGAGPVATLHLPFIDLSVNGAAGWHDGRPGVRVGAGVLLTL</sequence>
<dbReference type="RefSeq" id="WP_011421352.1">
    <property type="nucleotide sequence ID" value="NC_007760.1"/>
</dbReference>
<proteinExistence type="predicted"/>
<name>Q2IK92_ANADE</name>
<reference evidence="1" key="1">
    <citation type="submission" date="2006-01" db="EMBL/GenBank/DDBJ databases">
        <title>Complete sequence of Anaeromyxobacter dehalogenans 2CP-C.</title>
        <authorList>
            <consortium name="US DOE Joint Genome Institute"/>
            <person name="Copeland A."/>
            <person name="Lucas S."/>
            <person name="Lapidus A."/>
            <person name="Barry K."/>
            <person name="Detter J.C."/>
            <person name="Glavina T."/>
            <person name="Hammon N."/>
            <person name="Israni S."/>
            <person name="Pitluck S."/>
            <person name="Brettin T."/>
            <person name="Bruce D."/>
            <person name="Han C."/>
            <person name="Tapia R."/>
            <person name="Gilna P."/>
            <person name="Kiss H."/>
            <person name="Schmutz J."/>
            <person name="Larimer F."/>
            <person name="Land M."/>
            <person name="Kyrpides N."/>
            <person name="Anderson I."/>
            <person name="Sanford R.A."/>
            <person name="Ritalahti K.M."/>
            <person name="Thomas H.S."/>
            <person name="Kirby J.R."/>
            <person name="Zhulin I.B."/>
            <person name="Loeffler F.E."/>
            <person name="Richardson P."/>
        </authorList>
    </citation>
    <scope>NUCLEOTIDE SEQUENCE</scope>
    <source>
        <strain evidence="1">2CP-C</strain>
    </source>
</reference>
<dbReference type="HOGENOM" id="CLU_654957_0_0_7"/>
<protein>
    <recommendedName>
        <fullName evidence="3">Lipoprotein</fullName>
    </recommendedName>
</protein>
<gene>
    <name evidence="1" type="ordered locus">Adeh_2300</name>
</gene>
<dbReference type="AlphaFoldDB" id="Q2IK92"/>
<evidence type="ECO:0008006" key="3">
    <source>
        <dbReference type="Google" id="ProtNLM"/>
    </source>
</evidence>
<evidence type="ECO:0000313" key="1">
    <source>
        <dbReference type="EMBL" id="ABC82070.1"/>
    </source>
</evidence>